<proteinExistence type="predicted"/>
<protein>
    <submittedName>
        <fullName evidence="1">Uncharacterized protein</fullName>
    </submittedName>
</protein>
<evidence type="ECO:0000313" key="1">
    <source>
        <dbReference type="EMBL" id="JAE09157.1"/>
    </source>
</evidence>
<dbReference type="EMBL" id="GBRH01188739">
    <property type="protein sequence ID" value="JAE09157.1"/>
    <property type="molecule type" value="Transcribed_RNA"/>
</dbReference>
<reference evidence="1" key="2">
    <citation type="journal article" date="2015" name="Data Brief">
        <title>Shoot transcriptome of the giant reed, Arundo donax.</title>
        <authorList>
            <person name="Barrero R.A."/>
            <person name="Guerrero F.D."/>
            <person name="Moolhuijzen P."/>
            <person name="Goolsby J.A."/>
            <person name="Tidwell J."/>
            <person name="Bellgard S.E."/>
            <person name="Bellgard M.I."/>
        </authorList>
    </citation>
    <scope>NUCLEOTIDE SEQUENCE</scope>
    <source>
        <tissue evidence="1">Shoot tissue taken approximately 20 cm above the soil surface</tissue>
    </source>
</reference>
<accession>A0A0A9FA17</accession>
<organism evidence="1">
    <name type="scientific">Arundo donax</name>
    <name type="common">Giant reed</name>
    <name type="synonym">Donax arundinaceus</name>
    <dbReference type="NCBI Taxonomy" id="35708"/>
    <lineage>
        <taxon>Eukaryota</taxon>
        <taxon>Viridiplantae</taxon>
        <taxon>Streptophyta</taxon>
        <taxon>Embryophyta</taxon>
        <taxon>Tracheophyta</taxon>
        <taxon>Spermatophyta</taxon>
        <taxon>Magnoliopsida</taxon>
        <taxon>Liliopsida</taxon>
        <taxon>Poales</taxon>
        <taxon>Poaceae</taxon>
        <taxon>PACMAD clade</taxon>
        <taxon>Arundinoideae</taxon>
        <taxon>Arundineae</taxon>
        <taxon>Arundo</taxon>
    </lineage>
</organism>
<reference evidence="1" key="1">
    <citation type="submission" date="2014-09" db="EMBL/GenBank/DDBJ databases">
        <authorList>
            <person name="Magalhaes I.L.F."/>
            <person name="Oliveira U."/>
            <person name="Santos F.R."/>
            <person name="Vidigal T.H.D.A."/>
            <person name="Brescovit A.D."/>
            <person name="Santos A.J."/>
        </authorList>
    </citation>
    <scope>NUCLEOTIDE SEQUENCE</scope>
    <source>
        <tissue evidence="1">Shoot tissue taken approximately 20 cm above the soil surface</tissue>
    </source>
</reference>
<name>A0A0A9FA17_ARUDO</name>
<sequence length="15" mass="1716">MPLCGHPQPQMHPEN</sequence>